<protein>
    <submittedName>
        <fullName evidence="1">Anaphase-promoting complex subunit 10</fullName>
    </submittedName>
</protein>
<organism evidence="1 2">
    <name type="scientific">Melia azedarach</name>
    <name type="common">Chinaberry tree</name>
    <dbReference type="NCBI Taxonomy" id="155640"/>
    <lineage>
        <taxon>Eukaryota</taxon>
        <taxon>Viridiplantae</taxon>
        <taxon>Streptophyta</taxon>
        <taxon>Embryophyta</taxon>
        <taxon>Tracheophyta</taxon>
        <taxon>Spermatophyta</taxon>
        <taxon>Magnoliopsida</taxon>
        <taxon>eudicotyledons</taxon>
        <taxon>Gunneridae</taxon>
        <taxon>Pentapetalae</taxon>
        <taxon>rosids</taxon>
        <taxon>malvids</taxon>
        <taxon>Sapindales</taxon>
        <taxon>Meliaceae</taxon>
        <taxon>Melia</taxon>
    </lineage>
</organism>
<keyword evidence="2" id="KW-1185">Reference proteome</keyword>
<sequence length="198" mass="22233">MMTFEKWERKLPGASALASLAMASMLLATIISIPIPQFNLFLCIDAMGFFRLPYSFNKFAGFRSDGAQPYFVNILFQKKGKLQLVVLYVDFKLDESYTPGKISIRAGDGFHNLKNLSSQLDGSVYHYLEMILGKLLSILLCCKFLCCQTTLMEGIVMCARSKFMALDRTLFRSNNSLLVNLSLTLLSGEKRGLAKEHS</sequence>
<gene>
    <name evidence="1" type="ORF">OWV82_012888</name>
</gene>
<dbReference type="EMBL" id="CM051400">
    <property type="protein sequence ID" value="KAJ4714391.1"/>
    <property type="molecule type" value="Genomic_DNA"/>
</dbReference>
<reference evidence="1 2" key="1">
    <citation type="journal article" date="2023" name="Science">
        <title>Complex scaffold remodeling in plant triterpene biosynthesis.</title>
        <authorList>
            <person name="De La Pena R."/>
            <person name="Hodgson H."/>
            <person name="Liu J.C."/>
            <person name="Stephenson M.J."/>
            <person name="Martin A.C."/>
            <person name="Owen C."/>
            <person name="Harkess A."/>
            <person name="Leebens-Mack J."/>
            <person name="Jimenez L.E."/>
            <person name="Osbourn A."/>
            <person name="Sattely E.S."/>
        </authorList>
    </citation>
    <scope>NUCLEOTIDE SEQUENCE [LARGE SCALE GENOMIC DNA]</scope>
    <source>
        <strain evidence="2">cv. JPN11</strain>
        <tissue evidence="1">Leaf</tissue>
    </source>
</reference>
<proteinExistence type="predicted"/>
<dbReference type="Proteomes" id="UP001164539">
    <property type="component" value="Chromosome 7"/>
</dbReference>
<comment type="caution">
    <text evidence="1">The sequence shown here is derived from an EMBL/GenBank/DDBJ whole genome shotgun (WGS) entry which is preliminary data.</text>
</comment>
<evidence type="ECO:0000313" key="1">
    <source>
        <dbReference type="EMBL" id="KAJ4714391.1"/>
    </source>
</evidence>
<evidence type="ECO:0000313" key="2">
    <source>
        <dbReference type="Proteomes" id="UP001164539"/>
    </source>
</evidence>
<accession>A0ACC1XT98</accession>
<name>A0ACC1XT98_MELAZ</name>